<dbReference type="EMBL" id="UINC01067648">
    <property type="protein sequence ID" value="SVB99515.1"/>
    <property type="molecule type" value="Genomic_DNA"/>
</dbReference>
<keyword evidence="1" id="KW-0472">Membrane</keyword>
<gene>
    <name evidence="2" type="ORF">METZ01_LOCUS252369</name>
</gene>
<dbReference type="AlphaFoldDB" id="A0A382IJL7"/>
<sequence>MKKNRILVNELISLNGVNSYVINVFLILIGTLILAISSKVQVPFWPVPMTMQTFVVFLIGMTYSIRLSFLTLLAYLAEGALGLPVFASGGGLMYLTGPTAGYLYGMTIAALVISYLANLGYGSSYYKTALALIIGSIFIFSFGIIYLGSIIGYDKAIQAGLLPFIPSEIFKIGLAVAIIPTTQKYIYSK</sequence>
<feature type="transmembrane region" description="Helical" evidence="1">
    <location>
        <begin position="101"/>
        <end position="121"/>
    </location>
</feature>
<organism evidence="2">
    <name type="scientific">marine metagenome</name>
    <dbReference type="NCBI Taxonomy" id="408172"/>
    <lineage>
        <taxon>unclassified sequences</taxon>
        <taxon>metagenomes</taxon>
        <taxon>ecological metagenomes</taxon>
    </lineage>
</organism>
<dbReference type="PANTHER" id="PTHR34295:SF1">
    <property type="entry name" value="BIOTIN TRANSPORTER BIOY"/>
    <property type="match status" value="1"/>
</dbReference>
<evidence type="ECO:0008006" key="3">
    <source>
        <dbReference type="Google" id="ProtNLM"/>
    </source>
</evidence>
<evidence type="ECO:0000256" key="1">
    <source>
        <dbReference type="SAM" id="Phobius"/>
    </source>
</evidence>
<feature type="transmembrane region" description="Helical" evidence="1">
    <location>
        <begin position="128"/>
        <end position="151"/>
    </location>
</feature>
<feature type="transmembrane region" description="Helical" evidence="1">
    <location>
        <begin position="72"/>
        <end position="95"/>
    </location>
</feature>
<evidence type="ECO:0000313" key="2">
    <source>
        <dbReference type="EMBL" id="SVB99515.1"/>
    </source>
</evidence>
<dbReference type="Gene3D" id="1.10.1760.20">
    <property type="match status" value="1"/>
</dbReference>
<dbReference type="PIRSF" id="PIRSF016661">
    <property type="entry name" value="BioY"/>
    <property type="match status" value="1"/>
</dbReference>
<dbReference type="InterPro" id="IPR003784">
    <property type="entry name" value="BioY"/>
</dbReference>
<dbReference type="GO" id="GO:0015225">
    <property type="term" value="F:biotin transmembrane transporter activity"/>
    <property type="evidence" value="ECO:0007669"/>
    <property type="project" value="InterPro"/>
</dbReference>
<keyword evidence="1" id="KW-0812">Transmembrane</keyword>
<dbReference type="Pfam" id="PF02632">
    <property type="entry name" value="BioY"/>
    <property type="match status" value="1"/>
</dbReference>
<reference evidence="2" key="1">
    <citation type="submission" date="2018-05" db="EMBL/GenBank/DDBJ databases">
        <authorList>
            <person name="Lanie J.A."/>
            <person name="Ng W.-L."/>
            <person name="Kazmierczak K.M."/>
            <person name="Andrzejewski T.M."/>
            <person name="Davidsen T.M."/>
            <person name="Wayne K.J."/>
            <person name="Tettelin H."/>
            <person name="Glass J.I."/>
            <person name="Rusch D."/>
            <person name="Podicherti R."/>
            <person name="Tsui H.-C.T."/>
            <person name="Winkler M.E."/>
        </authorList>
    </citation>
    <scope>NUCLEOTIDE SEQUENCE</scope>
</reference>
<protein>
    <recommendedName>
        <fullName evidence="3">Biotin transporter</fullName>
    </recommendedName>
</protein>
<feature type="transmembrane region" description="Helical" evidence="1">
    <location>
        <begin position="44"/>
        <end position="65"/>
    </location>
</feature>
<accession>A0A382IJL7</accession>
<dbReference type="GO" id="GO:0005886">
    <property type="term" value="C:plasma membrane"/>
    <property type="evidence" value="ECO:0007669"/>
    <property type="project" value="InterPro"/>
</dbReference>
<feature type="transmembrane region" description="Helical" evidence="1">
    <location>
        <begin position="157"/>
        <end position="179"/>
    </location>
</feature>
<name>A0A382IJL7_9ZZZZ</name>
<proteinExistence type="predicted"/>
<keyword evidence="1" id="KW-1133">Transmembrane helix</keyword>
<feature type="transmembrane region" description="Helical" evidence="1">
    <location>
        <begin position="20"/>
        <end position="38"/>
    </location>
</feature>
<dbReference type="PANTHER" id="PTHR34295">
    <property type="entry name" value="BIOTIN TRANSPORTER BIOY"/>
    <property type="match status" value="1"/>
</dbReference>